<dbReference type="EnsemblMetazoa" id="AALB014482-RA">
    <property type="protein sequence ID" value="AALB014482-PA"/>
    <property type="gene ID" value="AALB014482"/>
</dbReference>
<sequence>MVCVKCDPFLATLPATRSDLCAISTSAFCSNLAWFSR</sequence>
<reference evidence="1" key="2">
    <citation type="submission" date="2022-08" db="UniProtKB">
        <authorList>
            <consortium name="EnsemblMetazoa"/>
        </authorList>
    </citation>
    <scope>IDENTIFICATION</scope>
    <source>
        <strain evidence="1">STECLA/ALBI9_A</strain>
    </source>
</reference>
<name>A0A182FXX0_ANOAL</name>
<protein>
    <submittedName>
        <fullName evidence="1">Uncharacterized protein</fullName>
    </submittedName>
</protein>
<dbReference type="AlphaFoldDB" id="A0A182FXX0"/>
<accession>A0A182FXX0</accession>
<organism evidence="1 2">
    <name type="scientific">Anopheles albimanus</name>
    <name type="common">New world malaria mosquito</name>
    <dbReference type="NCBI Taxonomy" id="7167"/>
    <lineage>
        <taxon>Eukaryota</taxon>
        <taxon>Metazoa</taxon>
        <taxon>Ecdysozoa</taxon>
        <taxon>Arthropoda</taxon>
        <taxon>Hexapoda</taxon>
        <taxon>Insecta</taxon>
        <taxon>Pterygota</taxon>
        <taxon>Neoptera</taxon>
        <taxon>Endopterygota</taxon>
        <taxon>Diptera</taxon>
        <taxon>Nematocera</taxon>
        <taxon>Culicoidea</taxon>
        <taxon>Culicidae</taxon>
        <taxon>Anophelinae</taxon>
        <taxon>Anopheles</taxon>
    </lineage>
</organism>
<proteinExistence type="predicted"/>
<reference evidence="1 2" key="1">
    <citation type="journal article" date="2017" name="G3 (Bethesda)">
        <title>The Physical Genome Mapping of Anopheles albimanus Corrected Scaffold Misassemblies and Identified Interarm Rearrangements in Genus Anopheles.</title>
        <authorList>
            <person name="Artemov G.N."/>
            <person name="Peery A.N."/>
            <person name="Jiang X."/>
            <person name="Tu Z."/>
            <person name="Stegniy V.N."/>
            <person name="Sharakhova M.V."/>
            <person name="Sharakhov I.V."/>
        </authorList>
    </citation>
    <scope>NUCLEOTIDE SEQUENCE [LARGE SCALE GENOMIC DNA]</scope>
    <source>
        <strain evidence="1 2">ALBI9_A</strain>
    </source>
</reference>
<dbReference type="Proteomes" id="UP000069272">
    <property type="component" value="Chromosome 3L"/>
</dbReference>
<evidence type="ECO:0000313" key="2">
    <source>
        <dbReference type="Proteomes" id="UP000069272"/>
    </source>
</evidence>
<keyword evidence="2" id="KW-1185">Reference proteome</keyword>
<evidence type="ECO:0000313" key="1">
    <source>
        <dbReference type="EnsemblMetazoa" id="AALB014482-PA"/>
    </source>
</evidence>
<dbReference type="VEuPathDB" id="VectorBase:AALB014482"/>